<feature type="region of interest" description="Disordered" evidence="1">
    <location>
        <begin position="873"/>
        <end position="894"/>
    </location>
</feature>
<keyword evidence="2" id="KW-0472">Membrane</keyword>
<dbReference type="PANTHER" id="PTHR33840:SF1">
    <property type="entry name" value="TLE1 PHOSPHOLIPASE DOMAIN-CONTAINING PROTEIN"/>
    <property type="match status" value="1"/>
</dbReference>
<evidence type="ECO:0000313" key="4">
    <source>
        <dbReference type="EMBL" id="SDR23535.1"/>
    </source>
</evidence>
<sequence>MTKQILLFSDGTGNSSAKAQKTNVWRLFQAVDLTLPDQIAFYDDGVGSSSNKYLAILGGVFGWGLKRNVIDIYKFVCRNYKNGDQISGFGFSRGAFTIRVLVGLMTHEGLLKPMSEEELDRYARAAYRSYRSTRFIKSHNPVVHWLRVARDQYLHLYDRLRGFPTYTKTKNLKPSLHFLGLWDTVGAYQIPLDTLKQAINLAIWPMLFVDLTLGVNVKRACHALSLDDERRTFHPVLWDEEGEAELIVKGEVAPGRLTQVWFAGVHSNVGGGYPEDQLSYVPLHWIMSEAAASGIRLLPGAASEVAAEKSPFARIYDSRSGFAAFYRYEPRQIRPLHYPSGVPIEPIIDSSVLLRMARGTDHYASITLPSRFRVLGPLGTVTPMISFPPTARPALSPVSLLAPPAQLANFTPVRVVIPDPIALQVVGDTIWWRRLLYVVQVVFAVLLASLPVLPDTSDSGQTSSAALQISHDAVRFAINAIKGLLPSISTRWTDAFGAHPDLFVLLVAGLLSAFYLGVRLKTRIADRVRLAWHANFRARHLVWCVQSARGGRNTTCLALVIAFGLFLISLVIQGTVPTTKELGGASLALWLLLAWREYRLRILEKFQQAPEHSMPTTFALDLAHRLRSNPSLVNGYNYTVKYVLPTFAIALFLFLAVMVINRAVFDASLAAGKICISPEPNAPTNFKTNEICWPSGIQLVKGATYEITLTTDGNWFDLAERGDVGGFATDTSAHLFAMLLRRYWFEPWFKPVARIGVTGDDEYVLDPVNPFTAHHYKNEHCEPRSRFLPLSGKEATARMNADRTPADRKTLAAKITAQTSGELFIYVNDAILAPPFNTKLFYSNNYGDAVVTVERLYPDGILPSAKNMVMATSEKDEAPRLCKPANNPQIDDPK</sequence>
<keyword evidence="5" id="KW-1185">Reference proteome</keyword>
<gene>
    <name evidence="4" type="ORF">SAMN04490195_4035</name>
</gene>
<reference evidence="5" key="1">
    <citation type="submission" date="2016-10" db="EMBL/GenBank/DDBJ databases">
        <authorList>
            <person name="Varghese N."/>
            <person name="Submissions S."/>
        </authorList>
    </citation>
    <scope>NUCLEOTIDE SEQUENCE [LARGE SCALE GENOMIC DNA]</scope>
    <source>
        <strain evidence="5">BS3775</strain>
    </source>
</reference>
<evidence type="ECO:0000256" key="2">
    <source>
        <dbReference type="SAM" id="Phobius"/>
    </source>
</evidence>
<accession>A0A1H1HDJ9</accession>
<dbReference type="InterPro" id="IPR018712">
    <property type="entry name" value="Tle1-like_cat"/>
</dbReference>
<dbReference type="PANTHER" id="PTHR33840">
    <property type="match status" value="1"/>
</dbReference>
<evidence type="ECO:0000313" key="5">
    <source>
        <dbReference type="Proteomes" id="UP000199570"/>
    </source>
</evidence>
<feature type="transmembrane region" description="Helical" evidence="2">
    <location>
        <begin position="502"/>
        <end position="520"/>
    </location>
</feature>
<feature type="transmembrane region" description="Helical" evidence="2">
    <location>
        <begin position="556"/>
        <end position="576"/>
    </location>
</feature>
<dbReference type="Pfam" id="PF09994">
    <property type="entry name" value="T6SS_Tle1-like_cat"/>
    <property type="match status" value="1"/>
</dbReference>
<dbReference type="AlphaFoldDB" id="A0A1H1HDJ9"/>
<dbReference type="RefSeq" id="WP_159437818.1">
    <property type="nucleotide sequence ID" value="NZ_FNKJ01000003.1"/>
</dbReference>
<feature type="transmembrane region" description="Helical" evidence="2">
    <location>
        <begin position="642"/>
        <end position="660"/>
    </location>
</feature>
<dbReference type="OrthoDB" id="4378831at2"/>
<dbReference type="Proteomes" id="UP000199570">
    <property type="component" value="Unassembled WGS sequence"/>
</dbReference>
<evidence type="ECO:0000256" key="1">
    <source>
        <dbReference type="SAM" id="MobiDB-lite"/>
    </source>
</evidence>
<name>A0A1H1HDJ9_9PSED</name>
<protein>
    <submittedName>
        <fullName evidence="4">Uncharacterized protein, PA2063/DUF2235 family</fullName>
    </submittedName>
</protein>
<dbReference type="EMBL" id="FNKJ01000003">
    <property type="protein sequence ID" value="SDR23535.1"/>
    <property type="molecule type" value="Genomic_DNA"/>
</dbReference>
<keyword evidence="2" id="KW-1133">Transmembrane helix</keyword>
<proteinExistence type="predicted"/>
<feature type="domain" description="T6SS Phospholipase effector Tle1-like catalytic" evidence="3">
    <location>
        <begin position="3"/>
        <end position="289"/>
    </location>
</feature>
<evidence type="ECO:0000259" key="3">
    <source>
        <dbReference type="Pfam" id="PF09994"/>
    </source>
</evidence>
<keyword evidence="2" id="KW-0812">Transmembrane</keyword>
<organism evidence="4 5">
    <name type="scientific">Pseudomonas moorei</name>
    <dbReference type="NCBI Taxonomy" id="395599"/>
    <lineage>
        <taxon>Bacteria</taxon>
        <taxon>Pseudomonadati</taxon>
        <taxon>Pseudomonadota</taxon>
        <taxon>Gammaproteobacteria</taxon>
        <taxon>Pseudomonadales</taxon>
        <taxon>Pseudomonadaceae</taxon>
        <taxon>Pseudomonas</taxon>
    </lineage>
</organism>